<dbReference type="SMART" id="SM00490">
    <property type="entry name" value="HELICc"/>
    <property type="match status" value="1"/>
</dbReference>
<evidence type="ECO:0000256" key="3">
    <source>
        <dbReference type="ARBA" id="ARBA00022806"/>
    </source>
</evidence>
<dbReference type="InterPro" id="IPR011545">
    <property type="entry name" value="DEAD/DEAH_box_helicase_dom"/>
</dbReference>
<feature type="domain" description="Helicase C-terminal" evidence="6">
    <location>
        <begin position="283"/>
        <end position="422"/>
    </location>
</feature>
<proteinExistence type="predicted"/>
<dbReference type="EMBL" id="CATOUU010001174">
    <property type="protein sequence ID" value="CAI9976727.1"/>
    <property type="molecule type" value="Genomic_DNA"/>
</dbReference>
<comment type="caution">
    <text evidence="7">The sequence shown here is derived from an EMBL/GenBank/DDBJ whole genome shotgun (WGS) entry which is preliminary data.</text>
</comment>
<evidence type="ECO:0000313" key="7">
    <source>
        <dbReference type="EMBL" id="CAI9976727.1"/>
    </source>
</evidence>
<feature type="domain" description="Helicase ATP-binding" evidence="5">
    <location>
        <begin position="86"/>
        <end position="260"/>
    </location>
</feature>
<keyword evidence="4" id="KW-0067">ATP-binding</keyword>
<dbReference type="PROSITE" id="PS51192">
    <property type="entry name" value="HELICASE_ATP_BIND_1"/>
    <property type="match status" value="1"/>
</dbReference>
<evidence type="ECO:0000256" key="2">
    <source>
        <dbReference type="ARBA" id="ARBA00022801"/>
    </source>
</evidence>
<dbReference type="GO" id="GO:0005829">
    <property type="term" value="C:cytosol"/>
    <property type="evidence" value="ECO:0007669"/>
    <property type="project" value="TreeGrafter"/>
</dbReference>
<dbReference type="InterPro" id="IPR014001">
    <property type="entry name" value="Helicase_ATP-bd"/>
</dbReference>
<organism evidence="7">
    <name type="scientific">Hexamita inflata</name>
    <dbReference type="NCBI Taxonomy" id="28002"/>
    <lineage>
        <taxon>Eukaryota</taxon>
        <taxon>Metamonada</taxon>
        <taxon>Diplomonadida</taxon>
        <taxon>Hexamitidae</taxon>
        <taxon>Hexamitinae</taxon>
        <taxon>Hexamita</taxon>
    </lineage>
</organism>
<dbReference type="Pfam" id="PF00271">
    <property type="entry name" value="Helicase_C"/>
    <property type="match status" value="1"/>
</dbReference>
<sequence>MNMNQLIQNFKQSVKTCANPFIPDIPNLYIVSDTDTSHRSQLKFSFTQLPENALSLDSAPNLPEFLVRALLRLNYDQFTPVQLLSFSAFKLNRDLVAVSPTGSGKTVAFCAPIIAKVHQQQQQATPSVQKQKITPSAVITAPTRELCLQILQVLFQLTYQSRIEVRAFVGGHDANLQRQILGNACDILVCTPSALLELKSAKEVDLNNLTDLIVDEADQIQPGFQEFVQLTKCHKCLYTATCTSAQARIFGSILTDPVFLKIKAELNIQFVTLRTPNELKYDTLKYILSNKGQFLVFTSSKISATRLFQQLQTEIKTKSLNQFNPECKKYVQTQFLQMDYEINNSIDIISSDASVTQRNNTIDKFKLKQIKILIATDLLQRGIDFTVDYVINYQETKDAKEFEHRAGRTGRAGRNGMVITFQ</sequence>
<dbReference type="InterPro" id="IPR050079">
    <property type="entry name" value="DEAD_box_RNA_helicase"/>
</dbReference>
<dbReference type="CDD" id="cd18787">
    <property type="entry name" value="SF2_C_DEAD"/>
    <property type="match status" value="1"/>
</dbReference>
<dbReference type="GO" id="GO:0005524">
    <property type="term" value="F:ATP binding"/>
    <property type="evidence" value="ECO:0007669"/>
    <property type="project" value="UniProtKB-KW"/>
</dbReference>
<keyword evidence="3 7" id="KW-0347">Helicase</keyword>
<evidence type="ECO:0000313" key="8">
    <source>
        <dbReference type="EMBL" id="CAL5983124.1"/>
    </source>
</evidence>
<dbReference type="GO" id="GO:0003676">
    <property type="term" value="F:nucleic acid binding"/>
    <property type="evidence" value="ECO:0007669"/>
    <property type="project" value="InterPro"/>
</dbReference>
<dbReference type="EMBL" id="CAXDID020000015">
    <property type="protein sequence ID" value="CAL5983124.1"/>
    <property type="molecule type" value="Genomic_DNA"/>
</dbReference>
<keyword evidence="2" id="KW-0378">Hydrolase</keyword>
<dbReference type="PANTHER" id="PTHR47959:SF1">
    <property type="entry name" value="ATP-DEPENDENT RNA HELICASE DBPA"/>
    <property type="match status" value="1"/>
</dbReference>
<dbReference type="GO" id="GO:0016787">
    <property type="term" value="F:hydrolase activity"/>
    <property type="evidence" value="ECO:0007669"/>
    <property type="project" value="UniProtKB-KW"/>
</dbReference>
<dbReference type="SUPFAM" id="SSF52540">
    <property type="entry name" value="P-loop containing nucleoside triphosphate hydrolases"/>
    <property type="match status" value="1"/>
</dbReference>
<dbReference type="SMART" id="SM00487">
    <property type="entry name" value="DEXDc"/>
    <property type="match status" value="1"/>
</dbReference>
<dbReference type="InterPro" id="IPR027417">
    <property type="entry name" value="P-loop_NTPase"/>
</dbReference>
<dbReference type="InterPro" id="IPR044742">
    <property type="entry name" value="DEAD/DEAH_RhlB"/>
</dbReference>
<name>A0AA86RRH5_9EUKA</name>
<keyword evidence="1" id="KW-0547">Nucleotide-binding</keyword>
<reference evidence="8 9" key="2">
    <citation type="submission" date="2024-07" db="EMBL/GenBank/DDBJ databases">
        <authorList>
            <person name="Akdeniz Z."/>
        </authorList>
    </citation>
    <scope>NUCLEOTIDE SEQUENCE [LARGE SCALE GENOMIC DNA]</scope>
</reference>
<dbReference type="InterPro" id="IPR001650">
    <property type="entry name" value="Helicase_C-like"/>
</dbReference>
<dbReference type="Proteomes" id="UP001642409">
    <property type="component" value="Unassembled WGS sequence"/>
</dbReference>
<evidence type="ECO:0000259" key="5">
    <source>
        <dbReference type="PROSITE" id="PS51192"/>
    </source>
</evidence>
<gene>
    <name evidence="7" type="ORF">HINF_LOCUS64372</name>
    <name evidence="8" type="ORF">HINF_LOCUS7473</name>
</gene>
<dbReference type="CDD" id="cd00268">
    <property type="entry name" value="DEADc"/>
    <property type="match status" value="1"/>
</dbReference>
<protein>
    <submittedName>
        <fullName evidence="7">ATP-dependent RNA helicase</fullName>
    </submittedName>
    <submittedName>
        <fullName evidence="8">ATP-dependent_RNA helicase</fullName>
    </submittedName>
</protein>
<dbReference type="Gene3D" id="3.40.50.300">
    <property type="entry name" value="P-loop containing nucleotide triphosphate hydrolases"/>
    <property type="match status" value="2"/>
</dbReference>
<evidence type="ECO:0000313" key="9">
    <source>
        <dbReference type="Proteomes" id="UP001642409"/>
    </source>
</evidence>
<accession>A0AA86RRH5</accession>
<dbReference type="GO" id="GO:0003724">
    <property type="term" value="F:RNA helicase activity"/>
    <property type="evidence" value="ECO:0007669"/>
    <property type="project" value="TreeGrafter"/>
</dbReference>
<dbReference type="Pfam" id="PF00270">
    <property type="entry name" value="DEAD"/>
    <property type="match status" value="1"/>
</dbReference>
<reference evidence="7" key="1">
    <citation type="submission" date="2023-06" db="EMBL/GenBank/DDBJ databases">
        <authorList>
            <person name="Kurt Z."/>
        </authorList>
    </citation>
    <scope>NUCLEOTIDE SEQUENCE</scope>
</reference>
<evidence type="ECO:0000256" key="1">
    <source>
        <dbReference type="ARBA" id="ARBA00022741"/>
    </source>
</evidence>
<dbReference type="PROSITE" id="PS51194">
    <property type="entry name" value="HELICASE_CTER"/>
    <property type="match status" value="1"/>
</dbReference>
<keyword evidence="9" id="KW-1185">Reference proteome</keyword>
<evidence type="ECO:0000256" key="4">
    <source>
        <dbReference type="ARBA" id="ARBA00022840"/>
    </source>
</evidence>
<dbReference type="AlphaFoldDB" id="A0AA86RRH5"/>
<evidence type="ECO:0000259" key="6">
    <source>
        <dbReference type="PROSITE" id="PS51194"/>
    </source>
</evidence>
<dbReference type="PANTHER" id="PTHR47959">
    <property type="entry name" value="ATP-DEPENDENT RNA HELICASE RHLE-RELATED"/>
    <property type="match status" value="1"/>
</dbReference>